<evidence type="ECO:0000313" key="2">
    <source>
        <dbReference type="EMBL" id="CAD8376781.1"/>
    </source>
</evidence>
<dbReference type="AlphaFoldDB" id="A0A7S0AYS1"/>
<feature type="compositionally biased region" description="Basic and acidic residues" evidence="1">
    <location>
        <begin position="274"/>
        <end position="301"/>
    </location>
</feature>
<accession>A0A7S0AYS1</accession>
<sequence length="407" mass="43385">MACMAMPMAAGVAASTGGVAHAAGVVDAADAAEDGGVDTRHVLRRDALIVSSRTMVGLLCAADGGIEELLSAVLLMISPARRSCGNKSRSLFGGITQGMACPVCPLATVTETRLRPRLPGWSEASVLPPERAILLVPVMRRLLPNCGSSMLPPESAILLVPVMWRLPSDPSACQTGELLTHELTRNTELEVGSAVGRRPTDVTSFWVGCVWVDDVRKAACASGSSGASLDAVSPPSPCTTGLVGKGDGGLELCDRWESSAALASSDASWTAGKAPDELDERMPMEGSERDDPMTESERSECETAKDCRSGVVGGELRCKRPRVCGVSLKIPNSAGSEFEWPIMICPDRNEEEWDEVEDRPNESCEDVFLYKSFKSLLQRGQKVALMNHASTHFAWNTCAQSSTRQMS</sequence>
<feature type="region of interest" description="Disordered" evidence="1">
    <location>
        <begin position="264"/>
        <end position="301"/>
    </location>
</feature>
<name>A0A7S0AYS1_9DINO</name>
<organism evidence="2">
    <name type="scientific">Pyrodinium bahamense</name>
    <dbReference type="NCBI Taxonomy" id="73915"/>
    <lineage>
        <taxon>Eukaryota</taxon>
        <taxon>Sar</taxon>
        <taxon>Alveolata</taxon>
        <taxon>Dinophyceae</taxon>
        <taxon>Gonyaulacales</taxon>
        <taxon>Pyrocystaceae</taxon>
        <taxon>Pyrodinium</taxon>
    </lineage>
</organism>
<evidence type="ECO:0000256" key="1">
    <source>
        <dbReference type="SAM" id="MobiDB-lite"/>
    </source>
</evidence>
<gene>
    <name evidence="2" type="ORF">PBAH0796_LOCUS22986</name>
</gene>
<proteinExistence type="predicted"/>
<protein>
    <submittedName>
        <fullName evidence="2">Uncharacterized protein</fullName>
    </submittedName>
</protein>
<dbReference type="EMBL" id="HBEG01037665">
    <property type="protein sequence ID" value="CAD8376781.1"/>
    <property type="molecule type" value="Transcribed_RNA"/>
</dbReference>
<reference evidence="2" key="1">
    <citation type="submission" date="2021-01" db="EMBL/GenBank/DDBJ databases">
        <authorList>
            <person name="Corre E."/>
            <person name="Pelletier E."/>
            <person name="Niang G."/>
            <person name="Scheremetjew M."/>
            <person name="Finn R."/>
            <person name="Kale V."/>
            <person name="Holt S."/>
            <person name="Cochrane G."/>
            <person name="Meng A."/>
            <person name="Brown T."/>
            <person name="Cohen L."/>
        </authorList>
    </citation>
    <scope>NUCLEOTIDE SEQUENCE</scope>
    <source>
        <strain evidence="2">Pbaha01</strain>
    </source>
</reference>